<dbReference type="EMBL" id="CP002085">
    <property type="protein sequence ID" value="ADK86339.1"/>
    <property type="molecule type" value="Genomic_DNA"/>
</dbReference>
<dbReference type="Gene3D" id="3.30.390.50">
    <property type="entry name" value="CO dehydrogenase flavoprotein, C-terminal domain"/>
    <property type="match status" value="1"/>
</dbReference>
<gene>
    <name evidence="2" type="ordered locus">Deba_2986</name>
</gene>
<keyword evidence="2" id="KW-0436">Ligase</keyword>
<dbReference type="InterPro" id="IPR004143">
    <property type="entry name" value="BPL_LPL_catalytic"/>
</dbReference>
<evidence type="ECO:0000313" key="3">
    <source>
        <dbReference type="Proteomes" id="UP000009047"/>
    </source>
</evidence>
<dbReference type="GO" id="GO:0016874">
    <property type="term" value="F:ligase activity"/>
    <property type="evidence" value="ECO:0007669"/>
    <property type="project" value="UniProtKB-KW"/>
</dbReference>
<dbReference type="Gene3D" id="3.30.930.10">
    <property type="entry name" value="Bira Bifunctional Protein, Domain 2"/>
    <property type="match status" value="1"/>
</dbReference>
<dbReference type="SUPFAM" id="SSF82649">
    <property type="entry name" value="SufE/NifU"/>
    <property type="match status" value="1"/>
</dbReference>
<name>E1QKY0_DESB2</name>
<organism evidence="2 3">
    <name type="scientific">Desulfarculus baarsii (strain ATCC 33931 / DSM 2075 / LMG 7858 / VKM B-1802 / 2st14)</name>
    <dbReference type="NCBI Taxonomy" id="644282"/>
    <lineage>
        <taxon>Bacteria</taxon>
        <taxon>Pseudomonadati</taxon>
        <taxon>Thermodesulfobacteriota</taxon>
        <taxon>Desulfarculia</taxon>
        <taxon>Desulfarculales</taxon>
        <taxon>Desulfarculaceae</taxon>
        <taxon>Desulfarculus</taxon>
    </lineage>
</organism>
<dbReference type="OrthoDB" id="9787898at2"/>
<accession>E1QKY0</accession>
<dbReference type="eggNOG" id="COG0095">
    <property type="taxonomic scope" value="Bacteria"/>
</dbReference>
<sequence length="348" mass="38459">MSLALYDLGKVPWADSQLLYHAMARLGRQGLALVSPASPYVCVGFHQDAAQEVDLDHCRQAGLPVFRREVGGGAVYLDGRQYFFQIVLRRDNPLIPARRDEFYARFLAPVARAYGRIGVEARLKPVNDLLCGQRKVCGSGAGEIGESVVFVGNMIMDFDCQAMARVLRAPDEKFRDKAQKTMEANMGSIRGLLGSAADRWTEGALNQIMAEEFAKLLGPLEPARPDQALRAEMDRLAQRMLAPQWLLRGRRPSAGRRLKIRAGLELVQRLHKAPGGLLRLEMELRDGRIGQARLSGDFFAYPPQAVEALEAALEGAGRDDLPTIIHEFVGQNQLPGVGAQDWLTLLAF</sequence>
<dbReference type="RefSeq" id="WP_013259776.1">
    <property type="nucleotide sequence ID" value="NC_014365.1"/>
</dbReference>
<dbReference type="PROSITE" id="PS51733">
    <property type="entry name" value="BPL_LPL_CATALYTIC"/>
    <property type="match status" value="1"/>
</dbReference>
<dbReference type="InterPro" id="IPR050664">
    <property type="entry name" value="Octanoyltrans_LipM/LipL"/>
</dbReference>
<dbReference type="HOGENOM" id="CLU_022986_1_1_7"/>
<feature type="domain" description="BPL/LPL catalytic" evidence="1">
    <location>
        <begin position="25"/>
        <end position="205"/>
    </location>
</feature>
<keyword evidence="3" id="KW-1185">Reference proteome</keyword>
<evidence type="ECO:0000313" key="2">
    <source>
        <dbReference type="EMBL" id="ADK86339.1"/>
    </source>
</evidence>
<dbReference type="Proteomes" id="UP000009047">
    <property type="component" value="Chromosome"/>
</dbReference>
<dbReference type="KEGG" id="dbr:Deba_2986"/>
<dbReference type="UniPathway" id="UPA00537">
    <property type="reaction ID" value="UER00594"/>
</dbReference>
<proteinExistence type="predicted"/>
<reference evidence="2 3" key="1">
    <citation type="journal article" date="2010" name="Stand. Genomic Sci.">
        <title>Complete genome sequence of Desulfarculus baarsii type strain (2st14).</title>
        <authorList>
            <person name="Sun H."/>
            <person name="Spring S."/>
            <person name="Lapidus A."/>
            <person name="Davenport K."/>
            <person name="Del Rio T.G."/>
            <person name="Tice H."/>
            <person name="Nolan M."/>
            <person name="Copeland A."/>
            <person name="Cheng J.F."/>
            <person name="Lucas S."/>
            <person name="Tapia R."/>
            <person name="Goodwin L."/>
            <person name="Pitluck S."/>
            <person name="Ivanova N."/>
            <person name="Pagani I."/>
            <person name="Mavromatis K."/>
            <person name="Ovchinnikova G."/>
            <person name="Pati A."/>
            <person name="Chen A."/>
            <person name="Palaniappan K."/>
            <person name="Hauser L."/>
            <person name="Chang Y.J."/>
            <person name="Jeffries C.D."/>
            <person name="Detter J.C."/>
            <person name="Han C."/>
            <person name="Rohde M."/>
            <person name="Brambilla E."/>
            <person name="Goker M."/>
            <person name="Woyke T."/>
            <person name="Bristow J."/>
            <person name="Eisen J.A."/>
            <person name="Markowitz V."/>
            <person name="Hugenholtz P."/>
            <person name="Kyrpides N.C."/>
            <person name="Klenk H.P."/>
            <person name="Land M."/>
        </authorList>
    </citation>
    <scope>NUCLEOTIDE SEQUENCE [LARGE SCALE GENOMIC DNA]</scope>
    <source>
        <strain evidence="3">ATCC 33931 / DSM 2075 / LMG 7858 / VKM B-1802 / 2st14</strain>
    </source>
</reference>
<dbReference type="PANTHER" id="PTHR43679">
    <property type="entry name" value="OCTANOYLTRANSFERASE LIPM-RELATED"/>
    <property type="match status" value="1"/>
</dbReference>
<dbReference type="STRING" id="644282.Deba_2986"/>
<protein>
    <submittedName>
        <fullName evidence="2">Biotin/lipoate A/B protein ligase</fullName>
    </submittedName>
</protein>
<dbReference type="AlphaFoldDB" id="E1QKY0"/>
<dbReference type="PANTHER" id="PTHR43679:SF2">
    <property type="entry name" value="OCTANOYL-[GCVH]:PROTEIN N-OCTANOYLTRANSFERASE"/>
    <property type="match status" value="1"/>
</dbReference>
<evidence type="ECO:0000259" key="1">
    <source>
        <dbReference type="PROSITE" id="PS51733"/>
    </source>
</evidence>
<dbReference type="SUPFAM" id="SSF55681">
    <property type="entry name" value="Class II aaRS and biotin synthetases"/>
    <property type="match status" value="1"/>
</dbReference>
<dbReference type="InterPro" id="IPR045864">
    <property type="entry name" value="aa-tRNA-synth_II/BPL/LPL"/>
</dbReference>
<dbReference type="Pfam" id="PF21948">
    <property type="entry name" value="LplA-B_cat"/>
    <property type="match status" value="1"/>
</dbReference>